<reference evidence="2" key="2">
    <citation type="submission" date="2018-08" db="UniProtKB">
        <authorList>
            <consortium name="EnsemblPlants"/>
        </authorList>
    </citation>
    <scope>IDENTIFICATION</scope>
    <source>
        <strain evidence="2">Yugu1</strain>
    </source>
</reference>
<evidence type="ECO:0000313" key="2">
    <source>
        <dbReference type="EnsemblPlants" id="KQK94202"/>
    </source>
</evidence>
<dbReference type="InParanoid" id="K3ZLR6"/>
<dbReference type="eggNOG" id="ENOG502SA43">
    <property type="taxonomic scope" value="Eukaryota"/>
</dbReference>
<dbReference type="AlphaFoldDB" id="K3ZLR6"/>
<accession>K3ZLR6</accession>
<evidence type="ECO:0008006" key="4">
    <source>
        <dbReference type="Google" id="ProtNLM"/>
    </source>
</evidence>
<protein>
    <recommendedName>
        <fullName evidence="4">Retrotransposon gag domain-containing protein</fullName>
    </recommendedName>
</protein>
<organism evidence="2 3">
    <name type="scientific">Setaria italica</name>
    <name type="common">Foxtail millet</name>
    <name type="synonym">Panicum italicum</name>
    <dbReference type="NCBI Taxonomy" id="4555"/>
    <lineage>
        <taxon>Eukaryota</taxon>
        <taxon>Viridiplantae</taxon>
        <taxon>Streptophyta</taxon>
        <taxon>Embryophyta</taxon>
        <taxon>Tracheophyta</taxon>
        <taxon>Spermatophyta</taxon>
        <taxon>Magnoliopsida</taxon>
        <taxon>Liliopsida</taxon>
        <taxon>Poales</taxon>
        <taxon>Poaceae</taxon>
        <taxon>PACMAD clade</taxon>
        <taxon>Panicoideae</taxon>
        <taxon>Panicodae</taxon>
        <taxon>Paniceae</taxon>
        <taxon>Cenchrinae</taxon>
        <taxon>Setaria</taxon>
    </lineage>
</organism>
<sequence length="172" mass="18943">MYSGTGNVMLMVEIEDHLHDLKQGGRSVIDYVAELKSLWADADYLKPIELPHSDYVGLNPEFEARCSTMFHQPNLPSLEDAIAAITREESRLNANRGRGRGSGRGAPRGRDRGGRGGYRANVVGTEEELIRAEASSSSGGKDQDDYVGDFANFAYIDEGKANREESWDCDQA</sequence>
<dbReference type="Gramene" id="KQK94202">
    <property type="protein sequence ID" value="KQK94202"/>
    <property type="gene ID" value="SETIT_027527mg"/>
</dbReference>
<dbReference type="EMBL" id="AGNK02004778">
    <property type="status" value="NOT_ANNOTATED_CDS"/>
    <property type="molecule type" value="Genomic_DNA"/>
</dbReference>
<feature type="region of interest" description="Disordered" evidence="1">
    <location>
        <begin position="90"/>
        <end position="122"/>
    </location>
</feature>
<keyword evidence="3" id="KW-1185">Reference proteome</keyword>
<proteinExistence type="predicted"/>
<dbReference type="EnsemblPlants" id="KQK94202">
    <property type="protein sequence ID" value="KQK94202"/>
    <property type="gene ID" value="SETIT_027527mg"/>
</dbReference>
<name>K3ZLR6_SETIT</name>
<dbReference type="Proteomes" id="UP000004995">
    <property type="component" value="Unassembled WGS sequence"/>
</dbReference>
<reference evidence="3" key="1">
    <citation type="journal article" date="2012" name="Nat. Biotechnol.">
        <title>Reference genome sequence of the model plant Setaria.</title>
        <authorList>
            <person name="Bennetzen J.L."/>
            <person name="Schmutz J."/>
            <person name="Wang H."/>
            <person name="Percifield R."/>
            <person name="Hawkins J."/>
            <person name="Pontaroli A.C."/>
            <person name="Estep M."/>
            <person name="Feng L."/>
            <person name="Vaughn J.N."/>
            <person name="Grimwood J."/>
            <person name="Jenkins J."/>
            <person name="Barry K."/>
            <person name="Lindquist E."/>
            <person name="Hellsten U."/>
            <person name="Deshpande S."/>
            <person name="Wang X."/>
            <person name="Wu X."/>
            <person name="Mitros T."/>
            <person name="Triplett J."/>
            <person name="Yang X."/>
            <person name="Ye C.Y."/>
            <person name="Mauro-Herrera M."/>
            <person name="Wang L."/>
            <person name="Li P."/>
            <person name="Sharma M."/>
            <person name="Sharma R."/>
            <person name="Ronald P.C."/>
            <person name="Panaud O."/>
            <person name="Kellogg E.A."/>
            <person name="Brutnell T.P."/>
            <person name="Doust A.N."/>
            <person name="Tuskan G.A."/>
            <person name="Rokhsar D."/>
            <person name="Devos K.M."/>
        </authorList>
    </citation>
    <scope>NUCLEOTIDE SEQUENCE [LARGE SCALE GENOMIC DNA]</scope>
    <source>
        <strain evidence="3">cv. Yugu1</strain>
    </source>
</reference>
<dbReference type="HOGENOM" id="CLU_109144_0_0_1"/>
<evidence type="ECO:0000313" key="3">
    <source>
        <dbReference type="Proteomes" id="UP000004995"/>
    </source>
</evidence>
<evidence type="ECO:0000256" key="1">
    <source>
        <dbReference type="SAM" id="MobiDB-lite"/>
    </source>
</evidence>